<dbReference type="Gene3D" id="3.40.50.880">
    <property type="match status" value="1"/>
</dbReference>
<name>A0AB34J6L6_PRYPA</name>
<dbReference type="InterPro" id="IPR029062">
    <property type="entry name" value="Class_I_gatase-like"/>
</dbReference>
<protein>
    <recommendedName>
        <fullName evidence="2">folate gamma-glutamyl hydrolase</fullName>
        <ecNumber evidence="2">3.4.19.9</ecNumber>
    </recommendedName>
</protein>
<keyword evidence="6" id="KW-1185">Reference proteome</keyword>
<keyword evidence="2" id="KW-0378">Hydrolase</keyword>
<dbReference type="PROSITE" id="PS51273">
    <property type="entry name" value="GATASE_TYPE_1"/>
    <property type="match status" value="1"/>
</dbReference>
<dbReference type="GO" id="GO:0046900">
    <property type="term" value="P:tetrahydrofolylpolyglutamate metabolic process"/>
    <property type="evidence" value="ECO:0007669"/>
    <property type="project" value="TreeGrafter"/>
</dbReference>
<accession>A0AB34J6L6</accession>
<evidence type="ECO:0000256" key="1">
    <source>
        <dbReference type="PIRSR" id="PIRSR615527-1"/>
    </source>
</evidence>
<feature type="active site" description="Nucleophile" evidence="1 2">
    <location>
        <position position="119"/>
    </location>
</feature>
<feature type="chain" id="PRO_5044349075" description="folate gamma-glutamyl hydrolase" evidence="3">
    <location>
        <begin position="20"/>
        <end position="331"/>
    </location>
</feature>
<dbReference type="AlphaFoldDB" id="A0AB34J6L6"/>
<keyword evidence="3" id="KW-0732">Signal</keyword>
<feature type="signal peptide" evidence="3">
    <location>
        <begin position="1"/>
        <end position="19"/>
    </location>
</feature>
<dbReference type="EMBL" id="JBGBPQ010000012">
    <property type="protein sequence ID" value="KAL1515077.1"/>
    <property type="molecule type" value="Genomic_DNA"/>
</dbReference>
<gene>
    <name evidence="5" type="ORF">AB1Y20_004141</name>
</gene>
<evidence type="ECO:0000259" key="4">
    <source>
        <dbReference type="Pfam" id="PF00117"/>
    </source>
</evidence>
<comment type="catalytic activity">
    <reaction evidence="2">
        <text>(6S)-5,6,7,8-tetrahydrofolyl-(gamma-L-Glu)(n) + (n-1) H2O = (6S)-5,6,7,8-tetrahydrofolate + (n-1) L-glutamate</text>
        <dbReference type="Rhea" id="RHEA:56784"/>
        <dbReference type="Rhea" id="RHEA-COMP:14738"/>
        <dbReference type="ChEBI" id="CHEBI:15377"/>
        <dbReference type="ChEBI" id="CHEBI:29985"/>
        <dbReference type="ChEBI" id="CHEBI:57453"/>
        <dbReference type="ChEBI" id="CHEBI:141005"/>
        <dbReference type="EC" id="3.4.19.9"/>
    </reaction>
</comment>
<evidence type="ECO:0000256" key="3">
    <source>
        <dbReference type="SAM" id="SignalP"/>
    </source>
</evidence>
<dbReference type="PANTHER" id="PTHR11315">
    <property type="entry name" value="PROTEASE FAMILY C26 GAMMA-GLUTAMYL HYDROLASE"/>
    <property type="match status" value="1"/>
</dbReference>
<evidence type="ECO:0000313" key="5">
    <source>
        <dbReference type="EMBL" id="KAL1515077.1"/>
    </source>
</evidence>
<dbReference type="SUPFAM" id="SSF52317">
    <property type="entry name" value="Class I glutamine amidotransferase-like"/>
    <property type="match status" value="1"/>
</dbReference>
<dbReference type="InterPro" id="IPR015527">
    <property type="entry name" value="Pept_C26_g-glut_hydrolase"/>
</dbReference>
<dbReference type="PANTHER" id="PTHR11315:SF0">
    <property type="entry name" value="FOLATE GAMMA-GLUTAMYL HYDROLASE"/>
    <property type="match status" value="1"/>
</dbReference>
<proteinExistence type="predicted"/>
<dbReference type="EC" id="3.4.19.9" evidence="2"/>
<evidence type="ECO:0000313" key="6">
    <source>
        <dbReference type="Proteomes" id="UP001515480"/>
    </source>
</evidence>
<feature type="domain" description="Glutamine amidotransferase" evidence="4">
    <location>
        <begin position="59"/>
        <end position="255"/>
    </location>
</feature>
<dbReference type="InterPro" id="IPR017926">
    <property type="entry name" value="GATASE"/>
</dbReference>
<sequence length="331" mass="36092">MPSSASSLLLLLLPPFVTPHAPTPTSLGPVIALLMQPGLLPTESYVPASYVKWLELAGARVVPLSYHATDAEVDALFEQVNGALWSGGDGAVPPAARRLYTRAEEAYLRGDVFPIWGTCDGFEWLMQIAAEEDAVLTSPFDAWNISMPLNFTPAAPHSRALADAALVPVLGTSDRPRLTVLDALSRKSVTMNNHRQGVTPDDFRASSKLTSTFEILSTNRDRNGKEFVSFVEGLGGRPFWGTQWHPEKNIFEQGMQESGLPFEAMHHDSYAVAVSQYFANFFVGLCRGSTHKFLSPASESRALIYNYRTSTAMAPNFSQEYTIADSATAAS</sequence>
<evidence type="ECO:0000256" key="2">
    <source>
        <dbReference type="PROSITE-ProRule" id="PRU00607"/>
    </source>
</evidence>
<dbReference type="PROSITE" id="PS51275">
    <property type="entry name" value="PEPTIDASE_C26_GGH"/>
    <property type="match status" value="1"/>
</dbReference>
<organism evidence="5 6">
    <name type="scientific">Prymnesium parvum</name>
    <name type="common">Toxic golden alga</name>
    <dbReference type="NCBI Taxonomy" id="97485"/>
    <lineage>
        <taxon>Eukaryota</taxon>
        <taxon>Haptista</taxon>
        <taxon>Haptophyta</taxon>
        <taxon>Prymnesiophyceae</taxon>
        <taxon>Prymnesiales</taxon>
        <taxon>Prymnesiaceae</taxon>
        <taxon>Prymnesium</taxon>
    </lineage>
</organism>
<comment type="caution">
    <text evidence="5">The sequence shown here is derived from an EMBL/GenBank/DDBJ whole genome shotgun (WGS) entry which is preliminary data.</text>
</comment>
<dbReference type="GO" id="GO:0005773">
    <property type="term" value="C:vacuole"/>
    <property type="evidence" value="ECO:0007669"/>
    <property type="project" value="TreeGrafter"/>
</dbReference>
<dbReference type="Pfam" id="PF00117">
    <property type="entry name" value="GATase"/>
    <property type="match status" value="1"/>
</dbReference>
<feature type="active site" evidence="2">
    <location>
        <position position="245"/>
    </location>
</feature>
<dbReference type="Proteomes" id="UP001515480">
    <property type="component" value="Unassembled WGS sequence"/>
</dbReference>
<dbReference type="GO" id="GO:0034722">
    <property type="term" value="F:gamma-glutamyl-peptidase activity"/>
    <property type="evidence" value="ECO:0007669"/>
    <property type="project" value="UniProtKB-UniRule"/>
</dbReference>
<feature type="active site" description="Proton donor" evidence="1">
    <location>
        <position position="245"/>
    </location>
</feature>
<reference evidence="5 6" key="1">
    <citation type="journal article" date="2024" name="Science">
        <title>Giant polyketide synthase enzymes in the biosynthesis of giant marine polyether toxins.</title>
        <authorList>
            <person name="Fallon T.R."/>
            <person name="Shende V.V."/>
            <person name="Wierzbicki I.H."/>
            <person name="Pendleton A.L."/>
            <person name="Watervoot N.F."/>
            <person name="Auber R.P."/>
            <person name="Gonzalez D.J."/>
            <person name="Wisecaver J.H."/>
            <person name="Moore B.S."/>
        </authorList>
    </citation>
    <scope>NUCLEOTIDE SEQUENCE [LARGE SCALE GENOMIC DNA]</scope>
    <source>
        <strain evidence="5 6">12B1</strain>
    </source>
</reference>